<dbReference type="PANTHER" id="PTHR39639:SF1">
    <property type="entry name" value="DUF262 DOMAIN-CONTAINING PROTEIN"/>
    <property type="match status" value="1"/>
</dbReference>
<evidence type="ECO:0000313" key="3">
    <source>
        <dbReference type="Proteomes" id="UP000319375"/>
    </source>
</evidence>
<comment type="caution">
    <text evidence="2">The sequence shown here is derived from an EMBL/GenBank/DDBJ whole genome shotgun (WGS) entry which is preliminary data.</text>
</comment>
<dbReference type="Pfam" id="PF03235">
    <property type="entry name" value="GmrSD_N"/>
    <property type="match status" value="1"/>
</dbReference>
<accession>A0A5C5RWJ2</accession>
<evidence type="ECO:0000313" key="2">
    <source>
        <dbReference type="EMBL" id="TWS26893.1"/>
    </source>
</evidence>
<keyword evidence="3" id="KW-1185">Reference proteome</keyword>
<gene>
    <name evidence="2" type="ORF">FK530_21020</name>
</gene>
<dbReference type="OrthoDB" id="9787127at2"/>
<dbReference type="EMBL" id="VIGX01000020">
    <property type="protein sequence ID" value="TWS26893.1"/>
    <property type="molecule type" value="Genomic_DNA"/>
</dbReference>
<reference evidence="2 3" key="1">
    <citation type="submission" date="2019-06" db="EMBL/GenBank/DDBJ databases">
        <title>Tsukamurella conjunctivitidis sp. nov., Tsukamurella assacharolytica sp. nov. and Tsukamurella sputae sp. nov. isolated from patients with conjunctivitis, bacteraemia (lymphoma) and respiratory infection (sputum) in Hong Kong.</title>
        <authorList>
            <person name="Teng J.L.L."/>
            <person name="Lee H.H."/>
            <person name="Fong J.Y.H."/>
            <person name="Fok K.M.N."/>
            <person name="Lau S.K.P."/>
            <person name="Woo P.C.Y."/>
        </authorList>
    </citation>
    <scope>NUCLEOTIDE SEQUENCE [LARGE SCALE GENOMIC DNA]</scope>
    <source>
        <strain evidence="2 3">HKU72</strain>
    </source>
</reference>
<feature type="domain" description="GmrSD restriction endonucleases N-terminal" evidence="1">
    <location>
        <begin position="26"/>
        <end position="161"/>
    </location>
</feature>
<sequence length="335" mass="39206">MRTMHRRPNTQTVQWFLELHASGQLNLNPSYQRRSVWSDDYRRFFIDTILKDFPCPAIYLENETRAGAPTRHNVIDGKQRLEAIIEFTMDKFHLGSYLDDEDLADAYYSDLPESKQQKFVDYVLSVENISRSNPHEIREAFARLNRNTAKLNRQELRKAQFDGAFITKMTNLARHPFWSKINVATRARISRMQDVEYVSEIFILTMDGIQEGSANALDEYYAQYDEQIPDEDQALDRFEEILLWMNNLPLEWRNTRWRNLGDFYSLWAARIALGESIPADDSTAEKLRLLSERLEEPRSPAEISYSNAVRQGTSKEANRRIRAEVLAEVLINDPE</sequence>
<dbReference type="AlphaFoldDB" id="A0A5C5RWJ2"/>
<dbReference type="Proteomes" id="UP000319375">
    <property type="component" value="Unassembled WGS sequence"/>
</dbReference>
<dbReference type="InterPro" id="IPR004919">
    <property type="entry name" value="GmrSD_N"/>
</dbReference>
<name>A0A5C5RWJ2_9ACTN</name>
<organism evidence="2 3">
    <name type="scientific">Tsukamurella conjunctivitidis</name>
    <dbReference type="NCBI Taxonomy" id="2592068"/>
    <lineage>
        <taxon>Bacteria</taxon>
        <taxon>Bacillati</taxon>
        <taxon>Actinomycetota</taxon>
        <taxon>Actinomycetes</taxon>
        <taxon>Mycobacteriales</taxon>
        <taxon>Tsukamurellaceae</taxon>
        <taxon>Tsukamurella</taxon>
    </lineage>
</organism>
<evidence type="ECO:0000259" key="1">
    <source>
        <dbReference type="Pfam" id="PF03235"/>
    </source>
</evidence>
<protein>
    <submittedName>
        <fullName evidence="2">DUF262 domain-containing protein</fullName>
    </submittedName>
</protein>
<dbReference type="PANTHER" id="PTHR39639">
    <property type="entry name" value="CHROMOSOME 16, WHOLE GENOME SHOTGUN SEQUENCE"/>
    <property type="match status" value="1"/>
</dbReference>
<proteinExistence type="predicted"/>